<feature type="compositionally biased region" description="Polar residues" evidence="5">
    <location>
        <begin position="413"/>
        <end position="433"/>
    </location>
</feature>
<dbReference type="PANTHER" id="PTHR31310:SF11">
    <property type="entry name" value="INOSITOL PHOSPHORYLCERAMIDE SYNTHASE CATALYTIC SUBUNIT AUR1"/>
    <property type="match status" value="1"/>
</dbReference>
<feature type="transmembrane region" description="Helical" evidence="6">
    <location>
        <begin position="75"/>
        <end position="96"/>
    </location>
</feature>
<dbReference type="InterPro" id="IPR000326">
    <property type="entry name" value="PAP2/HPO"/>
</dbReference>
<gene>
    <name evidence="8" type="ORF">PG996_002692</name>
</gene>
<dbReference type="PANTHER" id="PTHR31310">
    <property type="match status" value="1"/>
</dbReference>
<evidence type="ECO:0000256" key="3">
    <source>
        <dbReference type="ARBA" id="ARBA00022989"/>
    </source>
</evidence>
<evidence type="ECO:0000256" key="1">
    <source>
        <dbReference type="ARBA" id="ARBA00004141"/>
    </source>
</evidence>
<keyword evidence="4 6" id="KW-0472">Membrane</keyword>
<dbReference type="EMBL" id="JAQQWM010000001">
    <property type="protein sequence ID" value="KAK8083911.1"/>
    <property type="molecule type" value="Genomic_DNA"/>
</dbReference>
<feature type="transmembrane region" description="Helical" evidence="6">
    <location>
        <begin position="232"/>
        <end position="253"/>
    </location>
</feature>
<dbReference type="InterPro" id="IPR052185">
    <property type="entry name" value="IPC_Synthase-Related"/>
</dbReference>
<feature type="domain" description="Phosphatidic acid phosphatase type 2/haloperoxidase" evidence="7">
    <location>
        <begin position="225"/>
        <end position="362"/>
    </location>
</feature>
<sequence length="464" mass="51671">MQSPSKLHFKWPVPLDLAALNPIAGIRQGRKRSNSKGKARTPGVESVAALQTSFSVSQSIRALQRHKWTWFDLQHVFLACLCSASLFIIGVHAPLIKMAAALGYVLLLLMPATRQFFLPSWPIWTYLLYFFSSRLNYVTRAHLAPKLTSHPHHRYIPTEVRPHIWVKVLPALENVLYGANLSNILSKHTHPVLDIFAWIPYGIGHFANPLICSILIFLFAAPKTLPVFAKSFGWLSIFGVTMALVFPCTPPWYEAKYGLAPAHYGMPGSPAGLARIDKIFGADMYTTSFSTAPVPFGAFPSLHAADATLEALFMSYCFPRFRPFFIFYVGWLWWATMYLSHHYAVDLVGGSLAAAAIFFTARTRWLPHQQLEKAHRWEYDFVEVGEMKKAADEEYGYGLGLLERRGTGDSDEWSLSSGSAYSSTVIGSDSGPASPTEDRRSGESSFSRTTPGSPVSQLNGVSIR</sequence>
<organism evidence="8 9">
    <name type="scientific">Apiospora saccharicola</name>
    <dbReference type="NCBI Taxonomy" id="335842"/>
    <lineage>
        <taxon>Eukaryota</taxon>
        <taxon>Fungi</taxon>
        <taxon>Dikarya</taxon>
        <taxon>Ascomycota</taxon>
        <taxon>Pezizomycotina</taxon>
        <taxon>Sordariomycetes</taxon>
        <taxon>Xylariomycetidae</taxon>
        <taxon>Amphisphaeriales</taxon>
        <taxon>Apiosporaceae</taxon>
        <taxon>Apiospora</taxon>
    </lineage>
</organism>
<dbReference type="InterPro" id="IPR026841">
    <property type="entry name" value="Aur1/Ipt1"/>
</dbReference>
<comment type="subcellular location">
    <subcellularLocation>
        <location evidence="1">Membrane</location>
        <topology evidence="1">Multi-pass membrane protein</topology>
    </subcellularLocation>
</comment>
<reference evidence="8 9" key="1">
    <citation type="submission" date="2023-01" db="EMBL/GenBank/DDBJ databases">
        <title>Analysis of 21 Apiospora genomes using comparative genomics revels a genus with tremendous synthesis potential of carbohydrate active enzymes and secondary metabolites.</title>
        <authorList>
            <person name="Sorensen T."/>
        </authorList>
    </citation>
    <scope>NUCLEOTIDE SEQUENCE [LARGE SCALE GENOMIC DNA]</scope>
    <source>
        <strain evidence="8 9">CBS 83171</strain>
    </source>
</reference>
<feature type="region of interest" description="Disordered" evidence="5">
    <location>
        <begin position="407"/>
        <end position="464"/>
    </location>
</feature>
<protein>
    <recommendedName>
        <fullName evidence="7">Phosphatidic acid phosphatase type 2/haloperoxidase domain-containing protein</fullName>
    </recommendedName>
</protein>
<feature type="transmembrane region" description="Helical" evidence="6">
    <location>
        <begin position="195"/>
        <end position="220"/>
    </location>
</feature>
<evidence type="ECO:0000256" key="2">
    <source>
        <dbReference type="ARBA" id="ARBA00022692"/>
    </source>
</evidence>
<keyword evidence="3 6" id="KW-1133">Transmembrane helix</keyword>
<feature type="compositionally biased region" description="Polar residues" evidence="5">
    <location>
        <begin position="443"/>
        <end position="464"/>
    </location>
</feature>
<evidence type="ECO:0000256" key="6">
    <source>
        <dbReference type="SAM" id="Phobius"/>
    </source>
</evidence>
<evidence type="ECO:0000313" key="9">
    <source>
        <dbReference type="Proteomes" id="UP001446871"/>
    </source>
</evidence>
<dbReference type="CDD" id="cd03386">
    <property type="entry name" value="PAP2_Aur1_like"/>
    <property type="match status" value="1"/>
</dbReference>
<name>A0ABR1WK81_9PEZI</name>
<proteinExistence type="predicted"/>
<keyword evidence="2 6" id="KW-0812">Transmembrane</keyword>
<accession>A0ABR1WK81</accession>
<evidence type="ECO:0000259" key="7">
    <source>
        <dbReference type="SMART" id="SM00014"/>
    </source>
</evidence>
<dbReference type="SMART" id="SM00014">
    <property type="entry name" value="acidPPc"/>
    <property type="match status" value="1"/>
</dbReference>
<dbReference type="Proteomes" id="UP001446871">
    <property type="component" value="Unassembled WGS sequence"/>
</dbReference>
<keyword evidence="9" id="KW-1185">Reference proteome</keyword>
<evidence type="ECO:0000313" key="8">
    <source>
        <dbReference type="EMBL" id="KAK8083911.1"/>
    </source>
</evidence>
<evidence type="ECO:0000256" key="4">
    <source>
        <dbReference type="ARBA" id="ARBA00023136"/>
    </source>
</evidence>
<comment type="caution">
    <text evidence="8">The sequence shown here is derived from an EMBL/GenBank/DDBJ whole genome shotgun (WGS) entry which is preliminary data.</text>
</comment>
<dbReference type="Pfam" id="PF14378">
    <property type="entry name" value="PAP2_3"/>
    <property type="match status" value="1"/>
</dbReference>
<feature type="transmembrane region" description="Helical" evidence="6">
    <location>
        <begin position="347"/>
        <end position="366"/>
    </location>
</feature>
<dbReference type="Gene3D" id="1.20.144.10">
    <property type="entry name" value="Phosphatidic acid phosphatase type 2/haloperoxidase"/>
    <property type="match status" value="1"/>
</dbReference>
<evidence type="ECO:0000256" key="5">
    <source>
        <dbReference type="SAM" id="MobiDB-lite"/>
    </source>
</evidence>